<sequence length="284" mass="29889">MTALTVAGLSHRYRRTEVLHEVGFALPTGGVAALVGPNGAGKSTLLSVLAGLTLPTAGTVHVLGEPVRGALHPRAAYVPQSGGLPRSLTVAELLTMTGRLNTSWSAEAARALLTAVEVPLDRRAGALSDGTRALVRIALALGRQPDLLLLDEPLAALDPLARDEVLRALMAEVAAREVTVLLSSHVPGELREVCDHLVLLDRGRVRLAGDLEDLLAGHALLVGPVEDTAWLPGERVVHRRDTERQSTVLLRGPVADRPGWAAAQPDLESLVLGHLRSARAASAV</sequence>
<comment type="caution">
    <text evidence="5">The sequence shown here is derived from an EMBL/GenBank/DDBJ whole genome shotgun (WGS) entry which is preliminary data.</text>
</comment>
<dbReference type="EMBL" id="JAGIOO010000001">
    <property type="protein sequence ID" value="MBP2471565.1"/>
    <property type="molecule type" value="Genomic_DNA"/>
</dbReference>
<protein>
    <submittedName>
        <fullName evidence="5">ABC-2 type transport system ATP-binding protein</fullName>
    </submittedName>
</protein>
<proteinExistence type="predicted"/>
<dbReference type="PROSITE" id="PS50893">
    <property type="entry name" value="ABC_TRANSPORTER_2"/>
    <property type="match status" value="1"/>
</dbReference>
<dbReference type="InterPro" id="IPR003593">
    <property type="entry name" value="AAA+_ATPase"/>
</dbReference>
<evidence type="ECO:0000313" key="5">
    <source>
        <dbReference type="EMBL" id="MBP2471565.1"/>
    </source>
</evidence>
<dbReference type="PANTHER" id="PTHR42939">
    <property type="entry name" value="ABC TRANSPORTER ATP-BINDING PROTEIN ALBC-RELATED"/>
    <property type="match status" value="1"/>
</dbReference>
<dbReference type="InterPro" id="IPR027417">
    <property type="entry name" value="P-loop_NTPase"/>
</dbReference>
<dbReference type="InterPro" id="IPR051782">
    <property type="entry name" value="ABC_Transporter_VariousFunc"/>
</dbReference>
<feature type="domain" description="ABC transporter" evidence="4">
    <location>
        <begin position="4"/>
        <end position="227"/>
    </location>
</feature>
<evidence type="ECO:0000256" key="1">
    <source>
        <dbReference type="ARBA" id="ARBA00022448"/>
    </source>
</evidence>
<dbReference type="InterPro" id="IPR003439">
    <property type="entry name" value="ABC_transporter-like_ATP-bd"/>
</dbReference>
<evidence type="ECO:0000256" key="3">
    <source>
        <dbReference type="ARBA" id="ARBA00022840"/>
    </source>
</evidence>
<keyword evidence="3 5" id="KW-0067">ATP-binding</keyword>
<keyword evidence="2" id="KW-0547">Nucleotide-binding</keyword>
<keyword evidence="1" id="KW-0813">Transport</keyword>
<dbReference type="GO" id="GO:0005524">
    <property type="term" value="F:ATP binding"/>
    <property type="evidence" value="ECO:0007669"/>
    <property type="project" value="UniProtKB-KW"/>
</dbReference>
<evidence type="ECO:0000259" key="4">
    <source>
        <dbReference type="PROSITE" id="PS50893"/>
    </source>
</evidence>
<accession>A0ABS5A794</accession>
<evidence type="ECO:0000256" key="2">
    <source>
        <dbReference type="ARBA" id="ARBA00022741"/>
    </source>
</evidence>
<name>A0ABS5A794_9PSEU</name>
<dbReference type="SMART" id="SM00382">
    <property type="entry name" value="AAA"/>
    <property type="match status" value="1"/>
</dbReference>
<dbReference type="Gene3D" id="3.40.50.300">
    <property type="entry name" value="P-loop containing nucleotide triphosphate hydrolases"/>
    <property type="match status" value="1"/>
</dbReference>
<evidence type="ECO:0000313" key="6">
    <source>
        <dbReference type="Proteomes" id="UP001519363"/>
    </source>
</evidence>
<dbReference type="RefSeq" id="WP_086782744.1">
    <property type="nucleotide sequence ID" value="NZ_JAGIOO010000001.1"/>
</dbReference>
<reference evidence="5 6" key="1">
    <citation type="submission" date="2021-03" db="EMBL/GenBank/DDBJ databases">
        <title>Sequencing the genomes of 1000 actinobacteria strains.</title>
        <authorList>
            <person name="Klenk H.-P."/>
        </authorList>
    </citation>
    <scope>NUCLEOTIDE SEQUENCE [LARGE SCALE GENOMIC DNA]</scope>
    <source>
        <strain evidence="5 6">DSM 44580</strain>
    </source>
</reference>
<dbReference type="Proteomes" id="UP001519363">
    <property type="component" value="Unassembled WGS sequence"/>
</dbReference>
<organism evidence="5 6">
    <name type="scientific">Crossiella equi</name>
    <dbReference type="NCBI Taxonomy" id="130796"/>
    <lineage>
        <taxon>Bacteria</taxon>
        <taxon>Bacillati</taxon>
        <taxon>Actinomycetota</taxon>
        <taxon>Actinomycetes</taxon>
        <taxon>Pseudonocardiales</taxon>
        <taxon>Pseudonocardiaceae</taxon>
        <taxon>Crossiella</taxon>
    </lineage>
</organism>
<keyword evidence="6" id="KW-1185">Reference proteome</keyword>
<gene>
    <name evidence="5" type="ORF">JOF53_000437</name>
</gene>
<dbReference type="Pfam" id="PF00005">
    <property type="entry name" value="ABC_tran"/>
    <property type="match status" value="1"/>
</dbReference>
<dbReference type="SUPFAM" id="SSF52540">
    <property type="entry name" value="P-loop containing nucleoside triphosphate hydrolases"/>
    <property type="match status" value="1"/>
</dbReference>
<dbReference type="PANTHER" id="PTHR42939:SF1">
    <property type="entry name" value="ABC TRANSPORTER ATP-BINDING PROTEIN ALBC-RELATED"/>
    <property type="match status" value="1"/>
</dbReference>